<sequence>MPMVQKRKYAAFLIGSALIVQIITACSASPANTASTGTPAAGTSGNKAEAAPTGEKVTLRVMDWADSEKPYREKFMKDFEAKYPNIKIEYTLMSVDQFQNTITTAIKSGDAPDLFPIPGNMSLSMAVKGEWYLPLDDYLDDAFKSRFIDGVFVEGSTVLNGKLYSIPALSSVPSTLVYYNKQLFRDAGLNPDNPPKTYSEFREAAKKITEAGKGKAYGIIEGGKQIGRWKLAAMDWSALGGSGLNQQSPISLVTHDANYDSKAVVDVMNLFKGMKDDGSFHPKTMSISAPEARALFGEGQAGFILQGEWSIGVWKRDNPNLDFGVMMPPVPDDGQKGFLPKSTIGPWIGISKTSKHPKEAALYLKEYFSKEYQSVLVKAGDRFSILKDVNETASEIPQFKQYYDIVQKSSRLIPNPQIRNPELTSVYGNYKDVQPGVGDILQGVVAGAIKDPTAPLKQYSDLVNKALDTAIAKAKSEGAKVDKNDFTFSNWSSDKDYLEQDYKSIK</sequence>
<dbReference type="Proteomes" id="UP000618579">
    <property type="component" value="Unassembled WGS sequence"/>
</dbReference>
<evidence type="ECO:0000313" key="3">
    <source>
        <dbReference type="Proteomes" id="UP000618579"/>
    </source>
</evidence>
<dbReference type="InterPro" id="IPR050490">
    <property type="entry name" value="Bact_solute-bd_prot1"/>
</dbReference>
<feature type="chain" id="PRO_5046796831" evidence="1">
    <location>
        <begin position="26"/>
        <end position="506"/>
    </location>
</feature>
<feature type="signal peptide" evidence="1">
    <location>
        <begin position="1"/>
        <end position="25"/>
    </location>
</feature>
<name>A0ABX1ZUK7_9BACL</name>
<dbReference type="Gene3D" id="3.40.190.10">
    <property type="entry name" value="Periplasmic binding protein-like II"/>
    <property type="match status" value="1"/>
</dbReference>
<dbReference type="PANTHER" id="PTHR43649:SF12">
    <property type="entry name" value="DIACETYLCHITOBIOSE BINDING PROTEIN DASA"/>
    <property type="match status" value="1"/>
</dbReference>
<dbReference type="InterPro" id="IPR006059">
    <property type="entry name" value="SBP"/>
</dbReference>
<gene>
    <name evidence="2" type="ORF">GC097_27345</name>
</gene>
<organism evidence="2 3">
    <name type="scientific">Paenibacillus planticolens</name>
    <dbReference type="NCBI Taxonomy" id="2654976"/>
    <lineage>
        <taxon>Bacteria</taxon>
        <taxon>Bacillati</taxon>
        <taxon>Bacillota</taxon>
        <taxon>Bacilli</taxon>
        <taxon>Bacillales</taxon>
        <taxon>Paenibacillaceae</taxon>
        <taxon>Paenibacillus</taxon>
    </lineage>
</organism>
<protein>
    <submittedName>
        <fullName evidence="2">Extracellular solute-binding protein</fullName>
    </submittedName>
</protein>
<dbReference type="SUPFAM" id="SSF53850">
    <property type="entry name" value="Periplasmic binding protein-like II"/>
    <property type="match status" value="1"/>
</dbReference>
<evidence type="ECO:0000313" key="2">
    <source>
        <dbReference type="EMBL" id="NOV03729.1"/>
    </source>
</evidence>
<dbReference type="EMBL" id="WHNZ01000064">
    <property type="protein sequence ID" value="NOV03729.1"/>
    <property type="molecule type" value="Genomic_DNA"/>
</dbReference>
<keyword evidence="3" id="KW-1185">Reference proteome</keyword>
<reference evidence="2 3" key="1">
    <citation type="submission" date="2019-10" db="EMBL/GenBank/DDBJ databases">
        <title>Description of Paenibacillus pedi sp. nov.</title>
        <authorList>
            <person name="Carlier A."/>
            <person name="Qi S."/>
        </authorList>
    </citation>
    <scope>NUCLEOTIDE SEQUENCE [LARGE SCALE GENOMIC DNA]</scope>
    <source>
        <strain evidence="2 3">LMG 31457</strain>
    </source>
</reference>
<dbReference type="CDD" id="cd13585">
    <property type="entry name" value="PBP2_TMBP_like"/>
    <property type="match status" value="1"/>
</dbReference>
<comment type="caution">
    <text evidence="2">The sequence shown here is derived from an EMBL/GenBank/DDBJ whole genome shotgun (WGS) entry which is preliminary data.</text>
</comment>
<dbReference type="PROSITE" id="PS51257">
    <property type="entry name" value="PROKAR_LIPOPROTEIN"/>
    <property type="match status" value="1"/>
</dbReference>
<evidence type="ECO:0000256" key="1">
    <source>
        <dbReference type="SAM" id="SignalP"/>
    </source>
</evidence>
<keyword evidence="1" id="KW-0732">Signal</keyword>
<proteinExistence type="predicted"/>
<dbReference type="Pfam" id="PF01547">
    <property type="entry name" value="SBP_bac_1"/>
    <property type="match status" value="1"/>
</dbReference>
<dbReference type="PANTHER" id="PTHR43649">
    <property type="entry name" value="ARABINOSE-BINDING PROTEIN-RELATED"/>
    <property type="match status" value="1"/>
</dbReference>
<accession>A0ABX1ZUK7</accession>